<keyword evidence="3" id="KW-1185">Reference proteome</keyword>
<dbReference type="InterPro" id="IPR000719">
    <property type="entry name" value="Prot_kinase_dom"/>
</dbReference>
<name>A0ABR1Y5F0_9PEZI</name>
<dbReference type="Gene3D" id="3.30.200.20">
    <property type="entry name" value="Phosphorylase Kinase, domain 1"/>
    <property type="match status" value="1"/>
</dbReference>
<evidence type="ECO:0000313" key="2">
    <source>
        <dbReference type="EMBL" id="KAK8176164.1"/>
    </source>
</evidence>
<accession>A0ABR1Y5F0</accession>
<dbReference type="InterPro" id="IPR011009">
    <property type="entry name" value="Kinase-like_dom_sf"/>
</dbReference>
<gene>
    <name evidence="2" type="ORF">IWX90DRAFT_133774</name>
</gene>
<feature type="domain" description="Protein kinase" evidence="1">
    <location>
        <begin position="113"/>
        <end position="227"/>
    </location>
</feature>
<dbReference type="Proteomes" id="UP001456524">
    <property type="component" value="Unassembled WGS sequence"/>
</dbReference>
<sequence length="227" mass="24332">MTALRPCQLQVKWVQALRHSTSPFLTDQLCNPNRSPSKHSHSNTCRSHFSIAHPYSAVLLFQVSSTEIRIVMETVGSASQYTKPPEYLSVTGQPLDLHGVNTFRGNCAAISSYRHLSNLGKGAQGEVTLMIPHGSPGRASLSAVAVKRIGESHPVVSNGPGAPPDSGSPAGLHQSILREVSILRRLERHLNIIALEGVAVGDDGVAESQGNVVFMNLEACKVRADLT</sequence>
<dbReference type="SUPFAM" id="SSF56112">
    <property type="entry name" value="Protein kinase-like (PK-like)"/>
    <property type="match status" value="1"/>
</dbReference>
<protein>
    <recommendedName>
        <fullName evidence="1">Protein kinase domain-containing protein</fullName>
    </recommendedName>
</protein>
<comment type="caution">
    <text evidence="2">The sequence shown here is derived from an EMBL/GenBank/DDBJ whole genome shotgun (WGS) entry which is preliminary data.</text>
</comment>
<organism evidence="2 3">
    <name type="scientific">Phyllosticta citrichinensis</name>
    <dbReference type="NCBI Taxonomy" id="1130410"/>
    <lineage>
        <taxon>Eukaryota</taxon>
        <taxon>Fungi</taxon>
        <taxon>Dikarya</taxon>
        <taxon>Ascomycota</taxon>
        <taxon>Pezizomycotina</taxon>
        <taxon>Dothideomycetes</taxon>
        <taxon>Dothideomycetes incertae sedis</taxon>
        <taxon>Botryosphaeriales</taxon>
        <taxon>Phyllostictaceae</taxon>
        <taxon>Phyllosticta</taxon>
    </lineage>
</organism>
<proteinExistence type="predicted"/>
<reference evidence="2 3" key="1">
    <citation type="journal article" date="2022" name="G3 (Bethesda)">
        <title>Enemy or ally: a genomic approach to elucidate the lifestyle of Phyllosticta citrichinaensis.</title>
        <authorList>
            <person name="Buijs V.A."/>
            <person name="Groenewald J.Z."/>
            <person name="Haridas S."/>
            <person name="LaButti K.M."/>
            <person name="Lipzen A."/>
            <person name="Martin F.M."/>
            <person name="Barry K."/>
            <person name="Grigoriev I.V."/>
            <person name="Crous P.W."/>
            <person name="Seidl M.F."/>
        </authorList>
    </citation>
    <scope>NUCLEOTIDE SEQUENCE [LARGE SCALE GENOMIC DNA]</scope>
    <source>
        <strain evidence="2 3">CBS 129764</strain>
    </source>
</reference>
<dbReference type="EMBL" id="JBBWUH010000002">
    <property type="protein sequence ID" value="KAK8176164.1"/>
    <property type="molecule type" value="Genomic_DNA"/>
</dbReference>
<evidence type="ECO:0000313" key="3">
    <source>
        <dbReference type="Proteomes" id="UP001456524"/>
    </source>
</evidence>
<evidence type="ECO:0000259" key="1">
    <source>
        <dbReference type="PROSITE" id="PS50011"/>
    </source>
</evidence>
<dbReference type="PROSITE" id="PS50011">
    <property type="entry name" value="PROTEIN_KINASE_DOM"/>
    <property type="match status" value="1"/>
</dbReference>